<evidence type="ECO:0000313" key="6">
    <source>
        <dbReference type="RefSeq" id="XP_030385902.1"/>
    </source>
</evidence>
<proteinExistence type="predicted"/>
<protein>
    <submittedName>
        <fullName evidence="6">Larval cuticle protein 1</fullName>
    </submittedName>
</protein>
<dbReference type="PROSITE" id="PS51155">
    <property type="entry name" value="CHIT_BIND_RR_2"/>
    <property type="match status" value="1"/>
</dbReference>
<dbReference type="PRINTS" id="PR00947">
    <property type="entry name" value="CUTICLE"/>
</dbReference>
<reference evidence="6" key="1">
    <citation type="submission" date="2025-08" db="UniProtKB">
        <authorList>
            <consortium name="RefSeq"/>
        </authorList>
    </citation>
    <scope>IDENTIFICATION</scope>
    <source>
        <strain evidence="6">11010-0011.00</strain>
        <tissue evidence="6">Whole body</tissue>
    </source>
</reference>
<organism evidence="5 6">
    <name type="scientific">Drosophila lebanonensis</name>
    <name type="common">Fruit fly</name>
    <name type="synonym">Scaptodrosophila lebanonensis</name>
    <dbReference type="NCBI Taxonomy" id="7225"/>
    <lineage>
        <taxon>Eukaryota</taxon>
        <taxon>Metazoa</taxon>
        <taxon>Ecdysozoa</taxon>
        <taxon>Arthropoda</taxon>
        <taxon>Hexapoda</taxon>
        <taxon>Insecta</taxon>
        <taxon>Pterygota</taxon>
        <taxon>Neoptera</taxon>
        <taxon>Endopterygota</taxon>
        <taxon>Diptera</taxon>
        <taxon>Brachycera</taxon>
        <taxon>Muscomorpha</taxon>
        <taxon>Ephydroidea</taxon>
        <taxon>Drosophilidae</taxon>
        <taxon>Scaptodrosophila</taxon>
    </lineage>
</organism>
<accession>A0A6J2UFM0</accession>
<dbReference type="Pfam" id="PF00379">
    <property type="entry name" value="Chitin_bind_4"/>
    <property type="match status" value="1"/>
</dbReference>
<dbReference type="AlphaFoldDB" id="A0A6J2UFM0"/>
<dbReference type="GO" id="GO:0008010">
    <property type="term" value="F:structural constituent of chitin-based larval cuticle"/>
    <property type="evidence" value="ECO:0007669"/>
    <property type="project" value="TreeGrafter"/>
</dbReference>
<keyword evidence="4" id="KW-0472">Membrane</keyword>
<evidence type="ECO:0000256" key="2">
    <source>
        <dbReference type="PROSITE-ProRule" id="PRU00497"/>
    </source>
</evidence>
<dbReference type="InterPro" id="IPR000618">
    <property type="entry name" value="Insect_cuticle"/>
</dbReference>
<dbReference type="OrthoDB" id="8123782at2759"/>
<dbReference type="PANTHER" id="PTHR10380:SF233">
    <property type="entry name" value="CUTICULAR PROTEIN 47EB-RELATED"/>
    <property type="match status" value="1"/>
</dbReference>
<keyword evidence="1 2" id="KW-0193">Cuticle</keyword>
<dbReference type="GO" id="GO:0062129">
    <property type="term" value="C:chitin-based extracellular matrix"/>
    <property type="evidence" value="ECO:0007669"/>
    <property type="project" value="TreeGrafter"/>
</dbReference>
<sequence>MTALTNSIRVQPPCLQQRDQLSFAHLLKPAIGNLRSTINMLKLLLLFALIAYTLAAPPKVIIGSVQHQHQHQQQHQPQEQQVVQSPVLILESGHEKNEDGSYSFHFRGEDGSFREESAVVRNQGQKDQHLEVNGSYSYFDANGKEVVVHYKADDHGFVPEGGNIPDEIAVAAKRVSELGPEQPPMTHNTLKTDNVA</sequence>
<dbReference type="PANTHER" id="PTHR10380">
    <property type="entry name" value="CUTICLE PROTEIN"/>
    <property type="match status" value="1"/>
</dbReference>
<keyword evidence="4" id="KW-1133">Transmembrane helix</keyword>
<evidence type="ECO:0000256" key="1">
    <source>
        <dbReference type="ARBA" id="ARBA00022460"/>
    </source>
</evidence>
<feature type="transmembrane region" description="Helical" evidence="4">
    <location>
        <begin position="43"/>
        <end position="62"/>
    </location>
</feature>
<evidence type="ECO:0000313" key="5">
    <source>
        <dbReference type="Proteomes" id="UP000504634"/>
    </source>
</evidence>
<dbReference type="CTD" id="40408"/>
<name>A0A6J2UFM0_DROLE</name>
<gene>
    <name evidence="6" type="primary">LOC115632791</name>
</gene>
<dbReference type="RefSeq" id="XP_030385902.1">
    <property type="nucleotide sequence ID" value="XM_030530042.1"/>
</dbReference>
<dbReference type="Proteomes" id="UP000504634">
    <property type="component" value="Unplaced"/>
</dbReference>
<keyword evidence="5" id="KW-1185">Reference proteome</keyword>
<keyword evidence="4" id="KW-0812">Transmembrane</keyword>
<evidence type="ECO:0000256" key="3">
    <source>
        <dbReference type="SAM" id="MobiDB-lite"/>
    </source>
</evidence>
<dbReference type="InterPro" id="IPR050468">
    <property type="entry name" value="Cuticle_Struct_Prot"/>
</dbReference>
<dbReference type="PROSITE" id="PS00233">
    <property type="entry name" value="CHIT_BIND_RR_1"/>
    <property type="match status" value="1"/>
</dbReference>
<feature type="region of interest" description="Disordered" evidence="3">
    <location>
        <begin position="177"/>
        <end position="196"/>
    </location>
</feature>
<feature type="compositionally biased region" description="Polar residues" evidence="3">
    <location>
        <begin position="185"/>
        <end position="196"/>
    </location>
</feature>
<evidence type="ECO:0000256" key="4">
    <source>
        <dbReference type="SAM" id="Phobius"/>
    </source>
</evidence>
<dbReference type="GeneID" id="115632791"/>
<dbReference type="InterPro" id="IPR031311">
    <property type="entry name" value="CHIT_BIND_RR_consensus"/>
</dbReference>